<evidence type="ECO:0000313" key="1">
    <source>
        <dbReference type="EMBL" id="ALC18958.1"/>
    </source>
</evidence>
<name>A0A0M4D5Q6_STRPR</name>
<dbReference type="EMBL" id="CP011340">
    <property type="protein sequence ID" value="ALC18958.1"/>
    <property type="molecule type" value="Genomic_DNA"/>
</dbReference>
<dbReference type="PATRIC" id="fig|38300.4.peg.699"/>
<dbReference type="KEGG" id="spri:SPRI_0652"/>
<dbReference type="AlphaFoldDB" id="A0A0M4D5Q6"/>
<dbReference type="STRING" id="38300.SPRI_0652"/>
<sequence>MDGGQCSSRSGPARFRLRPCREPADTLAPRVGLLAEHVCAADAWALNRVRGLLPAA</sequence>
<dbReference type="Proteomes" id="UP000060513">
    <property type="component" value="Chromosome"/>
</dbReference>
<reference evidence="1 2" key="1">
    <citation type="submission" date="2015-08" db="EMBL/GenBank/DDBJ databases">
        <title>Genome sequence of the pristinamycin over-producing bacterium Streptomyces pristinaespiralis HCCB10218.</title>
        <authorList>
            <person name="Tian J."/>
            <person name="Yang J."/>
            <person name="Li L."/>
            <person name="Ruan L."/>
            <person name="Wei W."/>
            <person name="Zheng G."/>
            <person name="Wei Z."/>
            <person name="Yang S."/>
            <person name="Ge M."/>
            <person name="Jiang W."/>
            <person name="Lu Y."/>
        </authorList>
    </citation>
    <scope>NUCLEOTIDE SEQUENCE [LARGE SCALE GENOMIC DNA]</scope>
    <source>
        <strain evidence="1 2">HCCB 10218</strain>
    </source>
</reference>
<gene>
    <name evidence="1" type="ORF">SPRI_0652</name>
</gene>
<protein>
    <submittedName>
        <fullName evidence="1">Uncharacterized protein</fullName>
    </submittedName>
</protein>
<organism evidence="1">
    <name type="scientific">Streptomyces pristinaespiralis</name>
    <dbReference type="NCBI Taxonomy" id="38300"/>
    <lineage>
        <taxon>Bacteria</taxon>
        <taxon>Bacillati</taxon>
        <taxon>Actinomycetota</taxon>
        <taxon>Actinomycetes</taxon>
        <taxon>Kitasatosporales</taxon>
        <taxon>Streptomycetaceae</taxon>
        <taxon>Streptomyces</taxon>
    </lineage>
</organism>
<proteinExistence type="predicted"/>
<evidence type="ECO:0000313" key="2">
    <source>
        <dbReference type="Proteomes" id="UP000060513"/>
    </source>
</evidence>
<accession>A0A0M4D5Q6</accession>